<dbReference type="Proteomes" id="UP000292564">
    <property type="component" value="Unassembled WGS sequence"/>
</dbReference>
<evidence type="ECO:0000256" key="2">
    <source>
        <dbReference type="ARBA" id="ARBA00022617"/>
    </source>
</evidence>
<organism evidence="9 10">
    <name type="scientific">Krasilnikovia cinnamomea</name>
    <dbReference type="NCBI Taxonomy" id="349313"/>
    <lineage>
        <taxon>Bacteria</taxon>
        <taxon>Bacillati</taxon>
        <taxon>Actinomycetota</taxon>
        <taxon>Actinomycetes</taxon>
        <taxon>Micromonosporales</taxon>
        <taxon>Micromonosporaceae</taxon>
        <taxon>Krasilnikovia</taxon>
    </lineage>
</organism>
<evidence type="ECO:0000256" key="1">
    <source>
        <dbReference type="ARBA" id="ARBA00022485"/>
    </source>
</evidence>
<evidence type="ECO:0000313" key="9">
    <source>
        <dbReference type="EMBL" id="RZU49317.1"/>
    </source>
</evidence>
<dbReference type="GO" id="GO:0016491">
    <property type="term" value="F:oxidoreductase activity"/>
    <property type="evidence" value="ECO:0007669"/>
    <property type="project" value="UniProtKB-KW"/>
</dbReference>
<evidence type="ECO:0000259" key="8">
    <source>
        <dbReference type="Pfam" id="PF03460"/>
    </source>
</evidence>
<dbReference type="SUPFAM" id="SSF55124">
    <property type="entry name" value="Nitrite/Sulfite reductase N-terminal domain-like"/>
    <property type="match status" value="2"/>
</dbReference>
<evidence type="ECO:0000256" key="6">
    <source>
        <dbReference type="ARBA" id="ARBA00023014"/>
    </source>
</evidence>
<dbReference type="EMBL" id="SHKY01000001">
    <property type="protein sequence ID" value="RZU49317.1"/>
    <property type="molecule type" value="Genomic_DNA"/>
</dbReference>
<feature type="domain" description="Nitrite/Sulfite reductase ferredoxin-like" evidence="8">
    <location>
        <begin position="27"/>
        <end position="75"/>
    </location>
</feature>
<dbReference type="InterPro" id="IPR036136">
    <property type="entry name" value="Nit/Sulf_reduc_fer-like_dom_sf"/>
</dbReference>
<keyword evidence="2" id="KW-0349">Heme</keyword>
<keyword evidence="4" id="KW-0560">Oxidoreductase</keyword>
<dbReference type="Pfam" id="PF03460">
    <property type="entry name" value="NIR_SIR_ferr"/>
    <property type="match status" value="1"/>
</dbReference>
<dbReference type="GO" id="GO:0046872">
    <property type="term" value="F:metal ion binding"/>
    <property type="evidence" value="ECO:0007669"/>
    <property type="project" value="UniProtKB-KW"/>
</dbReference>
<proteinExistence type="predicted"/>
<feature type="region of interest" description="Disordered" evidence="7">
    <location>
        <begin position="193"/>
        <end position="227"/>
    </location>
</feature>
<evidence type="ECO:0000256" key="5">
    <source>
        <dbReference type="ARBA" id="ARBA00023004"/>
    </source>
</evidence>
<dbReference type="GO" id="GO:0051539">
    <property type="term" value="F:4 iron, 4 sulfur cluster binding"/>
    <property type="evidence" value="ECO:0007669"/>
    <property type="project" value="UniProtKB-KW"/>
</dbReference>
<keyword evidence="3" id="KW-0479">Metal-binding</keyword>
<feature type="region of interest" description="Disordered" evidence="7">
    <location>
        <begin position="239"/>
        <end position="263"/>
    </location>
</feature>
<keyword evidence="10" id="KW-1185">Reference proteome</keyword>
<name>A0A4Q7ZF23_9ACTN</name>
<evidence type="ECO:0000313" key="10">
    <source>
        <dbReference type="Proteomes" id="UP000292564"/>
    </source>
</evidence>
<gene>
    <name evidence="9" type="ORF">EV385_1059</name>
</gene>
<evidence type="ECO:0000256" key="7">
    <source>
        <dbReference type="SAM" id="MobiDB-lite"/>
    </source>
</evidence>
<evidence type="ECO:0000256" key="3">
    <source>
        <dbReference type="ARBA" id="ARBA00022723"/>
    </source>
</evidence>
<comment type="caution">
    <text evidence="9">The sequence shown here is derived from an EMBL/GenBank/DDBJ whole genome shotgun (WGS) entry which is preliminary data.</text>
</comment>
<dbReference type="AlphaFoldDB" id="A0A4Q7ZF23"/>
<keyword evidence="6" id="KW-0411">Iron-sulfur</keyword>
<sequence>MSSPRRVSVDACPGALRLHAAADGPLARVRLPGGRLTGAQVRVLRELADEWGDGHVELTSRGNVQLRALTAAPAGRLAGRLADAGLLPSPTHELVRNIAASPLPGGALDVAPLVGALDRALCADPALAGLPGRFLFALDSGRGDVAFAADVAAYPLGDAVAILFAGVDAGLRVPPGQVVPALLTAAHAFLSEREAPRPTVPPTPPAAAPPRAAPSPAAPPAAPPLLADTAPAETSEILEAPGPQEGHRPPRSGDGTASAPGVGGAWRVRELVDGPGRLAARVAATTGVRLAEPVALERPGMVPPVGLVAGPGGLVSVGAVVPLGRWSAVQMKVLERAATLVVTPWRGVVVPGLGPAEAGSWSRALAGVGLEVAQGSRWAGVTTCAGLPGCAKSLADVRADATRAVRGTEPGAGPAARGCLPVHWVGCARGCGSPAGPHVRVEATGRDYEVRSPAGSGRASADGVADLVATARRN</sequence>
<dbReference type="PANTHER" id="PTHR32439:SF9">
    <property type="entry name" value="BLR3264 PROTEIN"/>
    <property type="match status" value="1"/>
</dbReference>
<protein>
    <submittedName>
        <fullName evidence="9">Precorrin-3B synthase</fullName>
    </submittedName>
</protein>
<dbReference type="SUPFAM" id="SSF56014">
    <property type="entry name" value="Nitrite and sulphite reductase 4Fe-4S domain-like"/>
    <property type="match status" value="1"/>
</dbReference>
<evidence type="ECO:0000256" key="4">
    <source>
        <dbReference type="ARBA" id="ARBA00023002"/>
    </source>
</evidence>
<feature type="compositionally biased region" description="Pro residues" evidence="7">
    <location>
        <begin position="198"/>
        <end position="223"/>
    </location>
</feature>
<dbReference type="RefSeq" id="WP_207229752.1">
    <property type="nucleotide sequence ID" value="NZ_SHKY01000001.1"/>
</dbReference>
<keyword evidence="5" id="KW-0408">Iron</keyword>
<dbReference type="PANTHER" id="PTHR32439">
    <property type="entry name" value="FERREDOXIN--NITRITE REDUCTASE, CHLOROPLASTIC"/>
    <property type="match status" value="1"/>
</dbReference>
<dbReference type="InterPro" id="IPR005117">
    <property type="entry name" value="NiRdtase/SiRdtase_haem-b_fer"/>
</dbReference>
<dbReference type="Gene3D" id="3.90.480.20">
    <property type="match status" value="1"/>
</dbReference>
<reference evidence="9 10" key="1">
    <citation type="submission" date="2019-02" db="EMBL/GenBank/DDBJ databases">
        <title>Sequencing the genomes of 1000 actinobacteria strains.</title>
        <authorList>
            <person name="Klenk H.-P."/>
        </authorList>
    </citation>
    <scope>NUCLEOTIDE SEQUENCE [LARGE SCALE GENOMIC DNA]</scope>
    <source>
        <strain evidence="9 10">DSM 45162</strain>
    </source>
</reference>
<dbReference type="InterPro" id="IPR051329">
    <property type="entry name" value="NIR_SIR_4Fe-4S"/>
</dbReference>
<accession>A0A4Q7ZF23</accession>
<dbReference type="InterPro" id="IPR045854">
    <property type="entry name" value="NO2/SO3_Rdtase_4Fe4S_sf"/>
</dbReference>
<keyword evidence="1" id="KW-0004">4Fe-4S</keyword>